<accession>X1LVG1</accession>
<proteinExistence type="predicted"/>
<sequence length="208" mass="23301">MWLRSDILGVFFDERRGGMPVKDSFGFLRAASIEIARAWPPPFFQSLNERNPRIKKHGDSELAASGVMKRGGETTPHTYEMTTTLKGNRLNLSCRLNAARTESVIRSKIWLFASPLLSECEISGKIMHKALRKNPVWEFIYEGEQPRDPITLLGPNGTLGISGSTTPPVRAVVSRLRRYTKLEVAYEWARGTLKKGAYSGGLTLTYGR</sequence>
<name>X1LVG1_9ZZZZ</name>
<reference evidence="1" key="1">
    <citation type="journal article" date="2014" name="Front. Microbiol.">
        <title>High frequency of phylogenetically diverse reductive dehalogenase-homologous genes in deep subseafloor sedimentary metagenomes.</title>
        <authorList>
            <person name="Kawai M."/>
            <person name="Futagami T."/>
            <person name="Toyoda A."/>
            <person name="Takaki Y."/>
            <person name="Nishi S."/>
            <person name="Hori S."/>
            <person name="Arai W."/>
            <person name="Tsubouchi T."/>
            <person name="Morono Y."/>
            <person name="Uchiyama I."/>
            <person name="Ito T."/>
            <person name="Fujiyama A."/>
            <person name="Inagaki F."/>
            <person name="Takami H."/>
        </authorList>
    </citation>
    <scope>NUCLEOTIDE SEQUENCE</scope>
    <source>
        <strain evidence="1">Expedition CK06-06</strain>
    </source>
</reference>
<evidence type="ECO:0000313" key="1">
    <source>
        <dbReference type="EMBL" id="GAI23377.1"/>
    </source>
</evidence>
<dbReference type="AlphaFoldDB" id="X1LVG1"/>
<comment type="caution">
    <text evidence="1">The sequence shown here is derived from an EMBL/GenBank/DDBJ whole genome shotgun (WGS) entry which is preliminary data.</text>
</comment>
<dbReference type="EMBL" id="BARV01018765">
    <property type="protein sequence ID" value="GAI23377.1"/>
    <property type="molecule type" value="Genomic_DNA"/>
</dbReference>
<organism evidence="1">
    <name type="scientific">marine sediment metagenome</name>
    <dbReference type="NCBI Taxonomy" id="412755"/>
    <lineage>
        <taxon>unclassified sequences</taxon>
        <taxon>metagenomes</taxon>
        <taxon>ecological metagenomes</taxon>
    </lineage>
</organism>
<protein>
    <submittedName>
        <fullName evidence="1">Uncharacterized protein</fullName>
    </submittedName>
</protein>
<gene>
    <name evidence="1" type="ORF">S06H3_31664</name>
</gene>